<dbReference type="SMART" id="SM00138">
    <property type="entry name" value="MeTrc"/>
    <property type="match status" value="1"/>
</dbReference>
<keyword evidence="5" id="KW-0949">S-adenosyl-L-methionine</keyword>
<keyword evidence="3 7" id="KW-0489">Methyltransferase</keyword>
<accession>Q1MP84</accession>
<dbReference type="Pfam" id="PF03705">
    <property type="entry name" value="CheR_N"/>
    <property type="match status" value="1"/>
</dbReference>
<dbReference type="InterPro" id="IPR050903">
    <property type="entry name" value="Bact_Chemotaxis_MeTrfase"/>
</dbReference>
<evidence type="ECO:0000256" key="2">
    <source>
        <dbReference type="ARBA" id="ARBA00012534"/>
    </source>
</evidence>
<dbReference type="EC" id="2.1.1.80" evidence="2"/>
<feature type="domain" description="CheR-type methyltransferase" evidence="6">
    <location>
        <begin position="9"/>
        <end position="291"/>
    </location>
</feature>
<name>Q1MP84_LAWIP</name>
<dbReference type="KEGG" id="lip:LI1139"/>
<dbReference type="EMBL" id="AM180252">
    <property type="protein sequence ID" value="CAJ55193.1"/>
    <property type="molecule type" value="Genomic_DNA"/>
</dbReference>
<dbReference type="InterPro" id="IPR000780">
    <property type="entry name" value="CheR_MeTrfase"/>
</dbReference>
<evidence type="ECO:0000256" key="3">
    <source>
        <dbReference type="ARBA" id="ARBA00022603"/>
    </source>
</evidence>
<dbReference type="InterPro" id="IPR036804">
    <property type="entry name" value="CheR_N_sf"/>
</dbReference>
<dbReference type="PANTHER" id="PTHR24422:SF10">
    <property type="entry name" value="CHEMOTAXIS PROTEIN METHYLTRANSFERASE 2"/>
    <property type="match status" value="1"/>
</dbReference>
<sequence>MALPIETTSLRSSPGITDSEFKQLRDFIHQKSGIFIADNRKYLIENRLVGRIRALNLKSYGEYYSYLKFDPNRQTELTYLFNAVTTNETSFFRNPPQLEVFQKVVLTRVIEEAKKSGRKKLRIWSAGCSSGEEPYTIAIIIHELLCTEISHWDIKITANDLSESVLSIAKEGLYSEYSLRTTPKHIIDKYFTREGQGYRIKSNIKSLVSFGTINLKDKVQVSRVERSQIVFCRNVIIYFDDEMKKQVISAFYDNLLPGGELIIGHSESLHSITKAFKLEHHTGTIIYRKQD</sequence>
<protein>
    <recommendedName>
        <fullName evidence="2">protein-glutamate O-methyltransferase</fullName>
        <ecNumber evidence="2">2.1.1.80</ecNumber>
    </recommendedName>
</protein>
<keyword evidence="4" id="KW-0808">Transferase</keyword>
<gene>
    <name evidence="7" type="primary">cheR</name>
    <name evidence="7" type="ordered locus">LI1139</name>
</gene>
<dbReference type="RefSeq" id="WP_011527222.1">
    <property type="nucleotide sequence ID" value="NC_008011.1"/>
</dbReference>
<keyword evidence="8" id="KW-1185">Reference proteome</keyword>
<dbReference type="PANTHER" id="PTHR24422">
    <property type="entry name" value="CHEMOTAXIS PROTEIN METHYLTRANSFERASE"/>
    <property type="match status" value="1"/>
</dbReference>
<dbReference type="AlphaFoldDB" id="Q1MP84"/>
<dbReference type="Gene3D" id="1.10.155.10">
    <property type="entry name" value="Chemotaxis receptor methyltransferase CheR, N-terminal domain"/>
    <property type="match status" value="1"/>
</dbReference>
<dbReference type="PIRSF" id="PIRSF000410">
    <property type="entry name" value="CheR"/>
    <property type="match status" value="1"/>
</dbReference>
<dbReference type="eggNOG" id="COG1352">
    <property type="taxonomic scope" value="Bacteria"/>
</dbReference>
<dbReference type="Pfam" id="PF01739">
    <property type="entry name" value="CheR"/>
    <property type="match status" value="1"/>
</dbReference>
<organism evidence="7 8">
    <name type="scientific">Lawsonia intracellularis (strain PHE/MN1-00)</name>
    <dbReference type="NCBI Taxonomy" id="363253"/>
    <lineage>
        <taxon>Bacteria</taxon>
        <taxon>Pseudomonadati</taxon>
        <taxon>Thermodesulfobacteriota</taxon>
        <taxon>Desulfovibrionia</taxon>
        <taxon>Desulfovibrionales</taxon>
        <taxon>Desulfovibrionaceae</taxon>
        <taxon>Lawsonia</taxon>
    </lineage>
</organism>
<evidence type="ECO:0000313" key="7">
    <source>
        <dbReference type="EMBL" id="CAJ55193.1"/>
    </source>
</evidence>
<evidence type="ECO:0000256" key="1">
    <source>
        <dbReference type="ARBA" id="ARBA00001541"/>
    </source>
</evidence>
<dbReference type="SUPFAM" id="SSF47757">
    <property type="entry name" value="Chemotaxis receptor methyltransferase CheR, N-terminal domain"/>
    <property type="match status" value="1"/>
</dbReference>
<evidence type="ECO:0000259" key="6">
    <source>
        <dbReference type="PROSITE" id="PS50123"/>
    </source>
</evidence>
<dbReference type="STRING" id="363253.LI1139"/>
<comment type="catalytic activity">
    <reaction evidence="1">
        <text>L-glutamyl-[protein] + S-adenosyl-L-methionine = [protein]-L-glutamate 5-O-methyl ester + S-adenosyl-L-homocysteine</text>
        <dbReference type="Rhea" id="RHEA:24452"/>
        <dbReference type="Rhea" id="RHEA-COMP:10208"/>
        <dbReference type="Rhea" id="RHEA-COMP:10311"/>
        <dbReference type="ChEBI" id="CHEBI:29973"/>
        <dbReference type="ChEBI" id="CHEBI:57856"/>
        <dbReference type="ChEBI" id="CHEBI:59789"/>
        <dbReference type="ChEBI" id="CHEBI:82795"/>
        <dbReference type="EC" id="2.1.1.80"/>
    </reaction>
</comment>
<dbReference type="OrthoDB" id="9786165at2"/>
<evidence type="ECO:0000256" key="5">
    <source>
        <dbReference type="ARBA" id="ARBA00022691"/>
    </source>
</evidence>
<dbReference type="Gene3D" id="3.40.50.150">
    <property type="entry name" value="Vaccinia Virus protein VP39"/>
    <property type="match status" value="1"/>
</dbReference>
<proteinExistence type="predicted"/>
<dbReference type="GO" id="GO:0008983">
    <property type="term" value="F:protein-glutamate O-methyltransferase activity"/>
    <property type="evidence" value="ECO:0007669"/>
    <property type="project" value="UniProtKB-EC"/>
</dbReference>
<dbReference type="SUPFAM" id="SSF53335">
    <property type="entry name" value="S-adenosyl-L-methionine-dependent methyltransferases"/>
    <property type="match status" value="1"/>
</dbReference>
<dbReference type="InterPro" id="IPR026024">
    <property type="entry name" value="Chemotaxis_MeTrfase_CheR"/>
</dbReference>
<dbReference type="InterPro" id="IPR029063">
    <property type="entry name" value="SAM-dependent_MTases_sf"/>
</dbReference>
<dbReference type="Proteomes" id="UP000002430">
    <property type="component" value="Chromosome"/>
</dbReference>
<dbReference type="PROSITE" id="PS50123">
    <property type="entry name" value="CHER"/>
    <property type="match status" value="1"/>
</dbReference>
<dbReference type="GO" id="GO:0032259">
    <property type="term" value="P:methylation"/>
    <property type="evidence" value="ECO:0007669"/>
    <property type="project" value="UniProtKB-KW"/>
</dbReference>
<evidence type="ECO:0000313" key="8">
    <source>
        <dbReference type="Proteomes" id="UP000002430"/>
    </source>
</evidence>
<reference evidence="7 8" key="1">
    <citation type="submission" date="2005-11" db="EMBL/GenBank/DDBJ databases">
        <title>The complete genome sequence of Lawsonia intracellularis: the causative agent of proliferative enteropathy.</title>
        <authorList>
            <person name="Kaur K."/>
            <person name="Zhang Q."/>
            <person name="Beckler D."/>
            <person name="Munir S."/>
            <person name="Li L."/>
            <person name="Kinsley K."/>
            <person name="Herron L."/>
            <person name="Peterson A."/>
            <person name="May B."/>
            <person name="Singh S."/>
            <person name="Gebhart C."/>
            <person name="Kapur V."/>
        </authorList>
    </citation>
    <scope>NUCLEOTIDE SEQUENCE [LARGE SCALE GENOMIC DNA]</scope>
    <source>
        <strain evidence="7 8">PHE/MN1-00</strain>
    </source>
</reference>
<dbReference type="HOGENOM" id="CLU_025854_0_1_7"/>
<dbReference type="PRINTS" id="PR00996">
    <property type="entry name" value="CHERMTFRASE"/>
</dbReference>
<evidence type="ECO:0000256" key="4">
    <source>
        <dbReference type="ARBA" id="ARBA00022679"/>
    </source>
</evidence>
<dbReference type="InterPro" id="IPR022641">
    <property type="entry name" value="CheR_N"/>
</dbReference>
<dbReference type="InterPro" id="IPR022642">
    <property type="entry name" value="CheR_C"/>
</dbReference>